<dbReference type="InterPro" id="IPR046848">
    <property type="entry name" value="E_motif"/>
</dbReference>
<reference evidence="5 6" key="1">
    <citation type="submission" date="2020-08" db="EMBL/GenBank/DDBJ databases">
        <title>Plant Genome Project.</title>
        <authorList>
            <person name="Zhang R.-G."/>
        </authorList>
    </citation>
    <scope>NUCLEOTIDE SEQUENCE [LARGE SCALE GENOMIC DNA]</scope>
    <source>
        <tissue evidence="5">Rhizome</tissue>
    </source>
</reference>
<dbReference type="FunFam" id="1.25.40.10:FF:001178">
    <property type="entry name" value="Pentatricopeptide repeat-containing protein, chloroplastic"/>
    <property type="match status" value="1"/>
</dbReference>
<dbReference type="InterPro" id="IPR046960">
    <property type="entry name" value="PPR_At4g14850-like_plant"/>
</dbReference>
<dbReference type="GO" id="GO:0008270">
    <property type="term" value="F:zinc ion binding"/>
    <property type="evidence" value="ECO:0007669"/>
    <property type="project" value="InterPro"/>
</dbReference>
<comment type="caution">
    <text evidence="5">The sequence shown here is derived from an EMBL/GenBank/DDBJ whole genome shotgun (WGS) entry which is preliminary data.</text>
</comment>
<feature type="repeat" description="PPR" evidence="3">
    <location>
        <begin position="447"/>
        <end position="481"/>
    </location>
</feature>
<dbReference type="FunFam" id="1.25.40.10:FF:001359">
    <property type="entry name" value="Pentatricopeptide repeat-containing protein At3g57430, chloroplastic"/>
    <property type="match status" value="1"/>
</dbReference>
<dbReference type="InterPro" id="IPR002885">
    <property type="entry name" value="PPR_rpt"/>
</dbReference>
<dbReference type="GO" id="GO:0009451">
    <property type="term" value="P:RNA modification"/>
    <property type="evidence" value="ECO:0007669"/>
    <property type="project" value="InterPro"/>
</dbReference>
<dbReference type="PROSITE" id="PS51375">
    <property type="entry name" value="PPR"/>
    <property type="match status" value="7"/>
</dbReference>
<dbReference type="FunFam" id="1.25.40.10:FF:000205">
    <property type="entry name" value="Pentatricopeptide repeat-containing protein, mitochondrial"/>
    <property type="match status" value="1"/>
</dbReference>
<dbReference type="GO" id="GO:0003723">
    <property type="term" value="F:RNA binding"/>
    <property type="evidence" value="ECO:0007669"/>
    <property type="project" value="InterPro"/>
</dbReference>
<dbReference type="Pfam" id="PF13041">
    <property type="entry name" value="PPR_2"/>
    <property type="match status" value="2"/>
</dbReference>
<feature type="domain" description="DYW" evidence="4">
    <location>
        <begin position="776"/>
        <end position="868"/>
    </location>
</feature>
<dbReference type="FunFam" id="1.25.40.10:FF:002471">
    <property type="entry name" value="Pentatricopeptide repeat-containing protein chloroplastic"/>
    <property type="match status" value="1"/>
</dbReference>
<comment type="similarity">
    <text evidence="2">Belongs to the PPR family. PCMP-E subfamily.</text>
</comment>
<feature type="repeat" description="PPR" evidence="3">
    <location>
        <begin position="244"/>
        <end position="278"/>
    </location>
</feature>
<dbReference type="PANTHER" id="PTHR47926">
    <property type="entry name" value="PENTATRICOPEPTIDE REPEAT-CONTAINING PROTEIN"/>
    <property type="match status" value="1"/>
</dbReference>
<dbReference type="InterPro" id="IPR046849">
    <property type="entry name" value="E2_motif"/>
</dbReference>
<dbReference type="AlphaFoldDB" id="A0A8J5LMZ6"/>
<evidence type="ECO:0000256" key="2">
    <source>
        <dbReference type="ARBA" id="ARBA00061659"/>
    </source>
</evidence>
<sequence length="868" mass="95735">MLALVCYQPMTSSVALPPPSYSIRSLPPPPPPPLSASAWLETLRSHARANSFHSALATYVDMTSAGVPPDHFAFPAAIKAAAGIPDASVGRQLHAASVKRGYHTSPVTVANTLVNMYARCGDLDSALKVFDRIPERDEVSWNSTIAALCLFELWELALEAFRSIQEEESMLLSSFALVSAALACSNLDQGIGIRLGKQLHGYALRNQSFYSGKRFAFNALLAMYAKLGRVDDAVALFERFDDRDIVTWNTMISSLTQNDRFSEAIAVLHEMVLAGIKPDGVTLSSALPSCSFMEMLNTGKEIHAYAFRNSGLFLNTFVASALVDMYCNFGLVERARAVFDKIPERRLGLWNAMISGYAQNMLDDEALKLFIDMETAGLVPNETTLASILPACVRSEAFPNKEDIHSYVIKRGMEGDKFVQNALMDMYSRVGKIDISQKIFAAMEDRDVVSWNTLITGCIICGCYSQAFRLVNQMQKNGNFIEGIDKESLHYKPNYITLMTLLPACGSLAALGKGQEIHGYAIRQGLDSDIAVGSALVDMYAKCGSLNFARLVFDRMPKRNVVTWNVLIMAYGMHGQGEEAIGLFELMIAKGEAKPSSVTIIAALAACSHSGMVSRGMKLFHTIKECGVETNADHYACVVDLLGRAGELDEAYQLIVSMDNELDKAGAWSSLLGACRIHLNTELGEVAAKHLFELEPEDSSHYVLLSNIYAACGQFDKAMEVRKNMKLKGVRKETGCSWIEVGDDVHRFTAGDSSHKQSAEIYSYLESLWDRMKKEGYVPDLSCVLHDVEEHEKEVLLCGHSEKLAISFGILNTPPGSTIRVAKNLRVCNDCHESSKFISKLVGRQIILRDTRRFHHFKDGSCSCGDYW</sequence>
<evidence type="ECO:0000259" key="4">
    <source>
        <dbReference type="Pfam" id="PF14432"/>
    </source>
</evidence>
<name>A0A8J5LMZ6_ZINOF</name>
<evidence type="ECO:0000256" key="3">
    <source>
        <dbReference type="PROSITE-ProRule" id="PRU00708"/>
    </source>
</evidence>
<dbReference type="OrthoDB" id="749902at2759"/>
<keyword evidence="1" id="KW-0677">Repeat</keyword>
<dbReference type="PANTHER" id="PTHR47926:SF514">
    <property type="entry name" value="TETRATRICOPEPTIDE-LIKE HELICAL DOMAIN SUPERFAMILY, DYW DOMAIN-CONTAINING PROTEIN"/>
    <property type="match status" value="1"/>
</dbReference>
<keyword evidence="6" id="KW-1185">Reference proteome</keyword>
<feature type="repeat" description="PPR" evidence="3">
    <location>
        <begin position="560"/>
        <end position="594"/>
    </location>
</feature>
<dbReference type="Pfam" id="PF14432">
    <property type="entry name" value="DYW_deaminase"/>
    <property type="match status" value="1"/>
</dbReference>
<evidence type="ECO:0000313" key="5">
    <source>
        <dbReference type="EMBL" id="KAG6522374.1"/>
    </source>
</evidence>
<gene>
    <name evidence="5" type="ORF">ZIOFF_019514</name>
</gene>
<feature type="repeat" description="PPR" evidence="3">
    <location>
        <begin position="213"/>
        <end position="243"/>
    </location>
</feature>
<evidence type="ECO:0000256" key="1">
    <source>
        <dbReference type="ARBA" id="ARBA00022737"/>
    </source>
</evidence>
<accession>A0A8J5LMZ6</accession>
<evidence type="ECO:0000313" key="6">
    <source>
        <dbReference type="Proteomes" id="UP000734854"/>
    </source>
</evidence>
<organism evidence="5 6">
    <name type="scientific">Zingiber officinale</name>
    <name type="common">Ginger</name>
    <name type="synonym">Amomum zingiber</name>
    <dbReference type="NCBI Taxonomy" id="94328"/>
    <lineage>
        <taxon>Eukaryota</taxon>
        <taxon>Viridiplantae</taxon>
        <taxon>Streptophyta</taxon>
        <taxon>Embryophyta</taxon>
        <taxon>Tracheophyta</taxon>
        <taxon>Spermatophyta</taxon>
        <taxon>Magnoliopsida</taxon>
        <taxon>Liliopsida</taxon>
        <taxon>Zingiberales</taxon>
        <taxon>Zingiberaceae</taxon>
        <taxon>Zingiber</taxon>
    </lineage>
</organism>
<dbReference type="EMBL" id="JACMSC010000005">
    <property type="protein sequence ID" value="KAG6522374.1"/>
    <property type="molecule type" value="Genomic_DNA"/>
</dbReference>
<feature type="repeat" description="PPR" evidence="3">
    <location>
        <begin position="698"/>
        <end position="732"/>
    </location>
</feature>
<dbReference type="FunFam" id="1.25.40.10:FF:000733">
    <property type="entry name" value="Pentatricopeptide repeat-containing protein, chloroplastic"/>
    <property type="match status" value="1"/>
</dbReference>
<dbReference type="NCBIfam" id="TIGR00756">
    <property type="entry name" value="PPR"/>
    <property type="match status" value="6"/>
</dbReference>
<proteinExistence type="inferred from homology"/>
<dbReference type="GO" id="GO:0005739">
    <property type="term" value="C:mitochondrion"/>
    <property type="evidence" value="ECO:0007669"/>
    <property type="project" value="UniProtKB-ARBA"/>
</dbReference>
<feature type="repeat" description="PPR" evidence="3">
    <location>
        <begin position="346"/>
        <end position="380"/>
    </location>
</feature>
<protein>
    <recommendedName>
        <fullName evidence="4">DYW domain-containing protein</fullName>
    </recommendedName>
</protein>
<feature type="repeat" description="PPR" evidence="3">
    <location>
        <begin position="106"/>
        <end position="140"/>
    </location>
</feature>
<dbReference type="Pfam" id="PF20430">
    <property type="entry name" value="Eplus_motif"/>
    <property type="match status" value="1"/>
</dbReference>
<dbReference type="InterPro" id="IPR032867">
    <property type="entry name" value="DYW_dom"/>
</dbReference>
<dbReference type="Pfam" id="PF20431">
    <property type="entry name" value="E_motif"/>
    <property type="match status" value="1"/>
</dbReference>
<dbReference type="Pfam" id="PF01535">
    <property type="entry name" value="PPR"/>
    <property type="match status" value="6"/>
</dbReference>
<dbReference type="Proteomes" id="UP000734854">
    <property type="component" value="Unassembled WGS sequence"/>
</dbReference>